<dbReference type="EMBL" id="NXNI01000001">
    <property type="protein sequence ID" value="PCR91514.1"/>
    <property type="molecule type" value="Genomic_DNA"/>
</dbReference>
<organism evidence="2 3">
    <name type="scientific">Natrinema ejinorense</name>
    <dbReference type="NCBI Taxonomy" id="373386"/>
    <lineage>
        <taxon>Archaea</taxon>
        <taxon>Methanobacteriati</taxon>
        <taxon>Methanobacteriota</taxon>
        <taxon>Stenosarchaea group</taxon>
        <taxon>Halobacteria</taxon>
        <taxon>Halobacteriales</taxon>
        <taxon>Natrialbaceae</taxon>
        <taxon>Natrinema</taxon>
    </lineage>
</organism>
<dbReference type="Proteomes" id="UP000219689">
    <property type="component" value="Unassembled WGS sequence"/>
</dbReference>
<keyword evidence="3" id="KW-1185">Reference proteome</keyword>
<evidence type="ECO:0000313" key="2">
    <source>
        <dbReference type="EMBL" id="PCR91514.1"/>
    </source>
</evidence>
<gene>
    <name evidence="2" type="ORF">CP557_13860</name>
</gene>
<reference evidence="2 3" key="1">
    <citation type="submission" date="2017-09" db="EMBL/GenBank/DDBJ databases">
        <title>Genome sequences of Natrinema ejinorence JCM 13890T.</title>
        <authorList>
            <person name="Roh S.W."/>
            <person name="Kim Y.B."/>
            <person name="Kim J.Y."/>
        </authorList>
    </citation>
    <scope>NUCLEOTIDE SEQUENCE [LARGE SCALE GENOMIC DNA]</scope>
    <source>
        <strain evidence="2 3">JCM 13890</strain>
    </source>
</reference>
<accession>A0A2A5QXI3</accession>
<name>A0A2A5QXI3_9EURY</name>
<dbReference type="AlphaFoldDB" id="A0A2A5QXI3"/>
<feature type="region of interest" description="Disordered" evidence="1">
    <location>
        <begin position="1"/>
        <end position="63"/>
    </location>
</feature>
<comment type="caution">
    <text evidence="2">The sequence shown here is derived from an EMBL/GenBank/DDBJ whole genome shotgun (WGS) entry which is preliminary data.</text>
</comment>
<evidence type="ECO:0000256" key="1">
    <source>
        <dbReference type="SAM" id="MobiDB-lite"/>
    </source>
</evidence>
<proteinExistence type="predicted"/>
<sequence>MNERGDIVTPTGRHHRKYDTPVIGGASLSRCLESPGDDDGATNGRRARVSHTIPVEPLDEVPR</sequence>
<evidence type="ECO:0000313" key="3">
    <source>
        <dbReference type="Proteomes" id="UP000219689"/>
    </source>
</evidence>
<protein>
    <submittedName>
        <fullName evidence="2">Uncharacterized protein</fullName>
    </submittedName>
</protein>